<evidence type="ECO:0000256" key="1">
    <source>
        <dbReference type="SAM" id="Phobius"/>
    </source>
</evidence>
<proteinExistence type="predicted"/>
<dbReference type="Pfam" id="PF19287">
    <property type="entry name" value="DUF5910"/>
    <property type="match status" value="1"/>
</dbReference>
<evidence type="ECO:0000313" key="4">
    <source>
        <dbReference type="Proteomes" id="UP001163798"/>
    </source>
</evidence>
<dbReference type="AlphaFoldDB" id="A0AA38NI16"/>
<feature type="signal peptide" evidence="2">
    <location>
        <begin position="1"/>
        <end position="18"/>
    </location>
</feature>
<evidence type="ECO:0000256" key="2">
    <source>
        <dbReference type="SAM" id="SignalP"/>
    </source>
</evidence>
<feature type="transmembrane region" description="Helical" evidence="1">
    <location>
        <begin position="212"/>
        <end position="233"/>
    </location>
</feature>
<sequence length="268" mass="30102">MISSLLVSILLSTSVTYAMPTNVSALDTRGFFDKLTGSDIIIGYRWVDQNQAAAEINRYGTLRAIPATDGEKELLEGAYLSPSLDLRPDGLPSDYWECKITANDKLLLKQPMLFISDVEKVKRNTGAITNYISDHGISNTDIPKAILFSEHRYTGGKTGYQMLIPQLYLEKSYYYSERKSGWGTNSLGIRAQCYQFGCPLLPSTFDLTFHDMVPSIFVTILLVIPCMCLLWCLRYTVSHSSDANFNEFSVEWLTDFLKGTVSVVHLKV</sequence>
<keyword evidence="4" id="KW-1185">Reference proteome</keyword>
<name>A0AA38NI16_9AGAR</name>
<accession>A0AA38NI16</accession>
<comment type="caution">
    <text evidence="3">The sequence shown here is derived from an EMBL/GenBank/DDBJ whole genome shotgun (WGS) entry which is preliminary data.</text>
</comment>
<feature type="chain" id="PRO_5041298473" evidence="2">
    <location>
        <begin position="19"/>
        <end position="268"/>
    </location>
</feature>
<organism evidence="3 4">
    <name type="scientific">Lentinula aff. detonsa</name>
    <dbReference type="NCBI Taxonomy" id="2804958"/>
    <lineage>
        <taxon>Eukaryota</taxon>
        <taxon>Fungi</taxon>
        <taxon>Dikarya</taxon>
        <taxon>Basidiomycota</taxon>
        <taxon>Agaricomycotina</taxon>
        <taxon>Agaricomycetes</taxon>
        <taxon>Agaricomycetidae</taxon>
        <taxon>Agaricales</taxon>
        <taxon>Marasmiineae</taxon>
        <taxon>Omphalotaceae</taxon>
        <taxon>Lentinula</taxon>
    </lineage>
</organism>
<gene>
    <name evidence="3" type="ORF">GGU10DRAFT_407700</name>
</gene>
<dbReference type="InterPro" id="IPR045564">
    <property type="entry name" value="DUF5910"/>
</dbReference>
<keyword evidence="2" id="KW-0732">Signal</keyword>
<keyword evidence="1" id="KW-0472">Membrane</keyword>
<dbReference type="Proteomes" id="UP001163798">
    <property type="component" value="Unassembled WGS sequence"/>
</dbReference>
<protein>
    <submittedName>
        <fullName evidence="3">Uncharacterized protein</fullName>
    </submittedName>
</protein>
<dbReference type="EMBL" id="MU793463">
    <property type="protein sequence ID" value="KAJ3782627.1"/>
    <property type="molecule type" value="Genomic_DNA"/>
</dbReference>
<keyword evidence="1" id="KW-1133">Transmembrane helix</keyword>
<evidence type="ECO:0000313" key="3">
    <source>
        <dbReference type="EMBL" id="KAJ3782627.1"/>
    </source>
</evidence>
<keyword evidence="1" id="KW-0812">Transmembrane</keyword>
<reference evidence="3" key="1">
    <citation type="submission" date="2022-08" db="EMBL/GenBank/DDBJ databases">
        <authorList>
            <consortium name="DOE Joint Genome Institute"/>
            <person name="Min B."/>
            <person name="Riley R."/>
            <person name="Sierra-Patev S."/>
            <person name="Naranjo-Ortiz M."/>
            <person name="Looney B."/>
            <person name="Konkel Z."/>
            <person name="Slot J.C."/>
            <person name="Sakamoto Y."/>
            <person name="Steenwyk J.L."/>
            <person name="Rokas A."/>
            <person name="Carro J."/>
            <person name="Camarero S."/>
            <person name="Ferreira P."/>
            <person name="Molpeceres G."/>
            <person name="Ruiz-Duenas F.J."/>
            <person name="Serrano A."/>
            <person name="Henrissat B."/>
            <person name="Drula E."/>
            <person name="Hughes K.W."/>
            <person name="Mata J.L."/>
            <person name="Ishikawa N.K."/>
            <person name="Vargas-Isla R."/>
            <person name="Ushijima S."/>
            <person name="Smith C.A."/>
            <person name="Ahrendt S."/>
            <person name="Andreopoulos W."/>
            <person name="He G."/>
            <person name="Labutti K."/>
            <person name="Lipzen A."/>
            <person name="Ng V."/>
            <person name="Sandor L."/>
            <person name="Barry K."/>
            <person name="Martinez A.T."/>
            <person name="Xiao Y."/>
            <person name="Gibbons J.G."/>
            <person name="Terashima K."/>
            <person name="Hibbett D.S."/>
            <person name="Grigoriev I.V."/>
        </authorList>
    </citation>
    <scope>NUCLEOTIDE SEQUENCE</scope>
    <source>
        <strain evidence="3">TFB10291</strain>
    </source>
</reference>